<organism evidence="2 3">
    <name type="scientific">Senegalia massiliensis</name>
    <dbReference type="NCBI Taxonomy" id="1720316"/>
    <lineage>
        <taxon>Bacteria</taxon>
        <taxon>Bacillati</taxon>
        <taxon>Bacillota</taxon>
        <taxon>Clostridia</taxon>
        <taxon>Eubacteriales</taxon>
        <taxon>Clostridiaceae</taxon>
        <taxon>Senegalia</taxon>
    </lineage>
</organism>
<gene>
    <name evidence="2" type="ORF">D3Z33_01785</name>
</gene>
<evidence type="ECO:0000313" key="3">
    <source>
        <dbReference type="Proteomes" id="UP000467132"/>
    </source>
</evidence>
<dbReference type="EMBL" id="QXXA01000003">
    <property type="protein sequence ID" value="NBI05582.1"/>
    <property type="molecule type" value="Genomic_DNA"/>
</dbReference>
<dbReference type="Proteomes" id="UP000467132">
    <property type="component" value="Unassembled WGS sequence"/>
</dbReference>
<dbReference type="AlphaFoldDB" id="A0A845QWQ4"/>
<keyword evidence="2" id="KW-0808">Transferase</keyword>
<sequence length="178" mass="21053">MIFENKDFYVDLLEKEDLKDIVEIYNSNIDFLKNHLNTGTVTYEWMDNELETMKKANFYSCKIIKKNTNEIIGLIDFKIGKETYLSLLMVHKKYKNKGVGKSIYQSLEKYVKLFKSNCIRIDVVTNYDKNVIDFWSRNGFKNIKEIQLNWGDKILPAIIMKKKIAKIQMTNIAEEKVQ</sequence>
<feature type="domain" description="N-acetyltransferase" evidence="1">
    <location>
        <begin position="8"/>
        <end position="165"/>
    </location>
</feature>
<proteinExistence type="predicted"/>
<dbReference type="InterPro" id="IPR000182">
    <property type="entry name" value="GNAT_dom"/>
</dbReference>
<name>A0A845QWQ4_9CLOT</name>
<accession>A0A845QWQ4</accession>
<keyword evidence="3" id="KW-1185">Reference proteome</keyword>
<dbReference type="PROSITE" id="PS51186">
    <property type="entry name" value="GNAT"/>
    <property type="match status" value="1"/>
</dbReference>
<dbReference type="OrthoDB" id="9775557at2"/>
<dbReference type="Gene3D" id="3.40.630.30">
    <property type="match status" value="1"/>
</dbReference>
<dbReference type="SUPFAM" id="SSF55729">
    <property type="entry name" value="Acyl-CoA N-acyltransferases (Nat)"/>
    <property type="match status" value="1"/>
</dbReference>
<dbReference type="CDD" id="cd04301">
    <property type="entry name" value="NAT_SF"/>
    <property type="match status" value="1"/>
</dbReference>
<dbReference type="Pfam" id="PF00583">
    <property type="entry name" value="Acetyltransf_1"/>
    <property type="match status" value="1"/>
</dbReference>
<evidence type="ECO:0000259" key="1">
    <source>
        <dbReference type="PROSITE" id="PS51186"/>
    </source>
</evidence>
<comment type="caution">
    <text evidence="2">The sequence shown here is derived from an EMBL/GenBank/DDBJ whole genome shotgun (WGS) entry which is preliminary data.</text>
</comment>
<dbReference type="GO" id="GO:0016747">
    <property type="term" value="F:acyltransferase activity, transferring groups other than amino-acyl groups"/>
    <property type="evidence" value="ECO:0007669"/>
    <property type="project" value="InterPro"/>
</dbReference>
<dbReference type="RefSeq" id="WP_160196088.1">
    <property type="nucleotide sequence ID" value="NZ_QXXA01000003.1"/>
</dbReference>
<reference evidence="2 3" key="1">
    <citation type="submission" date="2018-08" db="EMBL/GenBank/DDBJ databases">
        <title>Murine metabolic-syndrome-specific gut microbial biobank.</title>
        <authorList>
            <person name="Liu C."/>
        </authorList>
    </citation>
    <scope>NUCLEOTIDE SEQUENCE [LARGE SCALE GENOMIC DNA]</scope>
    <source>
        <strain evidence="2 3">583</strain>
    </source>
</reference>
<evidence type="ECO:0000313" key="2">
    <source>
        <dbReference type="EMBL" id="NBI05582.1"/>
    </source>
</evidence>
<protein>
    <submittedName>
        <fullName evidence="2">GNAT family N-acetyltransferase</fullName>
    </submittedName>
</protein>
<dbReference type="InterPro" id="IPR016181">
    <property type="entry name" value="Acyl_CoA_acyltransferase"/>
</dbReference>